<accession>E6ZZ26</accession>
<dbReference type="EMBL" id="FQ311463">
    <property type="protein sequence ID" value="CBQ72483.1"/>
    <property type="molecule type" value="Genomic_DNA"/>
</dbReference>
<dbReference type="GO" id="GO:0012505">
    <property type="term" value="C:endomembrane system"/>
    <property type="evidence" value="ECO:0007669"/>
    <property type="project" value="UniProtKB-SubCell"/>
</dbReference>
<comment type="subcellular location">
    <subcellularLocation>
        <location evidence="1">Endomembrane system</location>
        <topology evidence="1">Multi-pass membrane protein</topology>
    </subcellularLocation>
</comment>
<evidence type="ECO:0000256" key="3">
    <source>
        <dbReference type="ARBA" id="ARBA00022692"/>
    </source>
</evidence>
<feature type="transmembrane region" description="Helical" evidence="7">
    <location>
        <begin position="353"/>
        <end position="372"/>
    </location>
</feature>
<dbReference type="Pfam" id="PF01988">
    <property type="entry name" value="VIT1"/>
    <property type="match status" value="1"/>
</dbReference>
<evidence type="ECO:0000313" key="8">
    <source>
        <dbReference type="EMBL" id="CBQ72483.1"/>
    </source>
</evidence>
<evidence type="ECO:0000256" key="5">
    <source>
        <dbReference type="ARBA" id="ARBA00023136"/>
    </source>
</evidence>
<feature type="compositionally biased region" description="Polar residues" evidence="6">
    <location>
        <begin position="41"/>
        <end position="58"/>
    </location>
</feature>
<proteinExistence type="inferred from homology"/>
<dbReference type="GO" id="GO:0005384">
    <property type="term" value="F:manganese ion transmembrane transporter activity"/>
    <property type="evidence" value="ECO:0007669"/>
    <property type="project" value="InterPro"/>
</dbReference>
<dbReference type="CDD" id="cd02435">
    <property type="entry name" value="CCC1"/>
    <property type="match status" value="1"/>
</dbReference>
<keyword evidence="4 7" id="KW-1133">Transmembrane helix</keyword>
<feature type="compositionally biased region" description="Low complexity" evidence="6">
    <location>
        <begin position="26"/>
        <end position="36"/>
    </location>
</feature>
<evidence type="ECO:0000256" key="7">
    <source>
        <dbReference type="SAM" id="Phobius"/>
    </source>
</evidence>
<reference evidence="8 9" key="1">
    <citation type="journal article" date="2010" name="Science">
        <title>Pathogenicity determinants in smut fungi revealed by genome comparison.</title>
        <authorList>
            <person name="Schirawski J."/>
            <person name="Mannhaupt G."/>
            <person name="Muench K."/>
            <person name="Brefort T."/>
            <person name="Schipper K."/>
            <person name="Doehlemann G."/>
            <person name="Di Stasio M."/>
            <person name="Roessel N."/>
            <person name="Mendoza-Mendoza A."/>
            <person name="Pester D."/>
            <person name="Mueller O."/>
            <person name="Winterberg B."/>
            <person name="Meyer E."/>
            <person name="Ghareeb H."/>
            <person name="Wollenberg T."/>
            <person name="Muensterkoetter M."/>
            <person name="Wong P."/>
            <person name="Walter M."/>
            <person name="Stukenbrock E."/>
            <person name="Gueldener U."/>
            <person name="Kahmann R."/>
        </authorList>
    </citation>
    <scope>NUCLEOTIDE SEQUENCE [LARGE SCALE GENOMIC DNA]</scope>
    <source>
        <strain evidence="9">SRZ2</strain>
    </source>
</reference>
<feature type="transmembrane region" description="Helical" evidence="7">
    <location>
        <begin position="384"/>
        <end position="407"/>
    </location>
</feature>
<dbReference type="HOGENOM" id="CLU_038957_0_1_1"/>
<dbReference type="Proteomes" id="UP000008867">
    <property type="component" value="Chromosome 4"/>
</dbReference>
<name>E6ZZ26_SPORE</name>
<organism evidence="8 9">
    <name type="scientific">Sporisorium reilianum (strain SRZ2)</name>
    <name type="common">Maize head smut fungus</name>
    <dbReference type="NCBI Taxonomy" id="999809"/>
    <lineage>
        <taxon>Eukaryota</taxon>
        <taxon>Fungi</taxon>
        <taxon>Dikarya</taxon>
        <taxon>Basidiomycota</taxon>
        <taxon>Ustilaginomycotina</taxon>
        <taxon>Ustilaginomycetes</taxon>
        <taxon>Ustilaginales</taxon>
        <taxon>Ustilaginaceae</taxon>
        <taxon>Sporisorium</taxon>
    </lineage>
</organism>
<gene>
    <name evidence="8" type="ORF">sr13191</name>
</gene>
<protein>
    <submittedName>
        <fullName evidence="8">Related to CCC1-Proposed vacuolar iron transport protein</fullName>
    </submittedName>
</protein>
<dbReference type="eggNOG" id="KOG4473">
    <property type="taxonomic scope" value="Eukaryota"/>
</dbReference>
<dbReference type="InterPro" id="IPR008217">
    <property type="entry name" value="Ccc1_fam"/>
</dbReference>
<dbReference type="PANTHER" id="PTHR31851">
    <property type="entry name" value="FE(2+)/MN(2+) TRANSPORTER PCL1"/>
    <property type="match status" value="1"/>
</dbReference>
<evidence type="ECO:0000256" key="6">
    <source>
        <dbReference type="SAM" id="MobiDB-lite"/>
    </source>
</evidence>
<sequence>MACSSSKKSGAAGGACANCACGAAATCSSSSSKNASVKLPSKNNAKSESTPLLWSTTPAGDVNNSTGYQATTQESNGVASSSASTLSATHECPSTAAQQHDPTFVCCRDVVGADERTLIDPDFARDCIVGLSDGLTVPFALTAGLSSTGSTKLVVLAGLAELVSGAISMGIGGFLSAQAELSHFAFNLKSTQQRVERSCGTEVQRQVHDILKGYGIAPDTSAQIAAELTAKEQARRQAEQIATLQQDRASSSSRRKLFGCISLPSSSSVSSTLLPAHKRANDGDEESQQLLADQTEDLEQAGLTPFLLKLGEGLEPVSTSRLYISAFTIGLSYFFGGIIPLLPYMFVQEASKALLLSVIITGIILLVFGVVKQRVTGGEGGFKGYAYGAVSTLAVGGVAAGASWLLVGLLEGGGDAGGI</sequence>
<dbReference type="GO" id="GO:0030026">
    <property type="term" value="P:intracellular manganese ion homeostasis"/>
    <property type="evidence" value="ECO:0007669"/>
    <property type="project" value="InterPro"/>
</dbReference>
<evidence type="ECO:0000256" key="1">
    <source>
        <dbReference type="ARBA" id="ARBA00004127"/>
    </source>
</evidence>
<keyword evidence="9" id="KW-1185">Reference proteome</keyword>
<evidence type="ECO:0000313" key="9">
    <source>
        <dbReference type="Proteomes" id="UP000008867"/>
    </source>
</evidence>
<dbReference type="AlphaFoldDB" id="E6ZZ26"/>
<keyword evidence="3 7" id="KW-0812">Transmembrane</keyword>
<evidence type="ECO:0000256" key="2">
    <source>
        <dbReference type="ARBA" id="ARBA00007049"/>
    </source>
</evidence>
<dbReference type="OrthoDB" id="73465at2759"/>
<evidence type="ECO:0000256" key="4">
    <source>
        <dbReference type="ARBA" id="ARBA00022989"/>
    </source>
</evidence>
<dbReference type="VEuPathDB" id="FungiDB:sr13191"/>
<feature type="transmembrane region" description="Helical" evidence="7">
    <location>
        <begin position="322"/>
        <end position="347"/>
    </location>
</feature>
<feature type="region of interest" description="Disordered" evidence="6">
    <location>
        <begin position="26"/>
        <end position="58"/>
    </location>
</feature>
<keyword evidence="5 7" id="KW-0472">Membrane</keyword>
<comment type="similarity">
    <text evidence="2">Belongs to the CCC1 family.</text>
</comment>